<dbReference type="SUPFAM" id="SSF55729">
    <property type="entry name" value="Acyl-CoA N-acyltransferases (Nat)"/>
    <property type="match status" value="1"/>
</dbReference>
<dbReference type="Pfam" id="PF00583">
    <property type="entry name" value="Acetyltransf_1"/>
    <property type="match status" value="1"/>
</dbReference>
<gene>
    <name evidence="2" type="ORF">J6I44_18680</name>
</gene>
<reference evidence="2 3" key="1">
    <citation type="submission" date="2021-03" db="EMBL/GenBank/DDBJ databases">
        <title>Aliifodinibius sp. nov., a new bacterium isolated from saline soil.</title>
        <authorList>
            <person name="Galisteo C."/>
            <person name="De La Haba R."/>
            <person name="Sanchez-Porro C."/>
            <person name="Ventosa A."/>
        </authorList>
    </citation>
    <scope>NUCLEOTIDE SEQUENCE [LARGE SCALE GENOMIC DNA]</scope>
    <source>
        <strain evidence="2 3">1BSP15-2V2</strain>
    </source>
</reference>
<protein>
    <submittedName>
        <fullName evidence="2">GNAT family N-acetyltransferase</fullName>
    </submittedName>
</protein>
<dbReference type="InterPro" id="IPR016181">
    <property type="entry name" value="Acyl_CoA_acyltransferase"/>
</dbReference>
<keyword evidence="3" id="KW-1185">Reference proteome</keyword>
<dbReference type="EMBL" id="JAGGJA010000018">
    <property type="protein sequence ID" value="MCW9708892.1"/>
    <property type="molecule type" value="Genomic_DNA"/>
</dbReference>
<evidence type="ECO:0000313" key="3">
    <source>
        <dbReference type="Proteomes" id="UP001207918"/>
    </source>
</evidence>
<organism evidence="2 3">
    <name type="scientific">Fodinibius salsisoli</name>
    <dbReference type="NCBI Taxonomy" id="2820877"/>
    <lineage>
        <taxon>Bacteria</taxon>
        <taxon>Pseudomonadati</taxon>
        <taxon>Balneolota</taxon>
        <taxon>Balneolia</taxon>
        <taxon>Balneolales</taxon>
        <taxon>Balneolaceae</taxon>
        <taxon>Fodinibius</taxon>
    </lineage>
</organism>
<dbReference type="CDD" id="cd04301">
    <property type="entry name" value="NAT_SF"/>
    <property type="match status" value="1"/>
</dbReference>
<sequence length="229" mass="26558">MDIQISVADSRHFKHAKEICDLMEEAAKQRGTGIAKRKPEYVQSKMEEGKGVIAVDLDKDQVAGFSYIESWGHEKYIANSGLIVHPHYRKLGLGRRIKENIFELSRKKYPDSKIFGITTSMAVMRINSDMGYKPVTFSELTDDEEYWKGCQSCPNYDILTNEDRKGCLCTGMLYDPNEKTSEKKADKQTRWKKFKRFLRLHQRNLQRKTKKFLNFLIQDGSTKENSISV</sequence>
<dbReference type="Proteomes" id="UP001207918">
    <property type="component" value="Unassembled WGS sequence"/>
</dbReference>
<accession>A0ABT3PSQ5</accession>
<dbReference type="PROSITE" id="PS51186">
    <property type="entry name" value="GNAT"/>
    <property type="match status" value="1"/>
</dbReference>
<proteinExistence type="predicted"/>
<comment type="caution">
    <text evidence="2">The sequence shown here is derived from an EMBL/GenBank/DDBJ whole genome shotgun (WGS) entry which is preliminary data.</text>
</comment>
<dbReference type="InterPro" id="IPR000182">
    <property type="entry name" value="GNAT_dom"/>
</dbReference>
<dbReference type="RefSeq" id="WP_265767704.1">
    <property type="nucleotide sequence ID" value="NZ_JAGGJA010000018.1"/>
</dbReference>
<feature type="domain" description="N-acetyltransferase" evidence="1">
    <location>
        <begin position="3"/>
        <end position="162"/>
    </location>
</feature>
<evidence type="ECO:0000259" key="1">
    <source>
        <dbReference type="PROSITE" id="PS51186"/>
    </source>
</evidence>
<name>A0ABT3PSQ5_9BACT</name>
<dbReference type="Gene3D" id="3.40.630.30">
    <property type="match status" value="1"/>
</dbReference>
<evidence type="ECO:0000313" key="2">
    <source>
        <dbReference type="EMBL" id="MCW9708892.1"/>
    </source>
</evidence>